<dbReference type="RefSeq" id="WP_087372775.1">
    <property type="nucleotide sequence ID" value="NZ_NFKK01000008.1"/>
</dbReference>
<comment type="caution">
    <text evidence="5">The sequence shown here is derived from an EMBL/GenBank/DDBJ whole genome shotgun (WGS) entry which is preliminary data.</text>
</comment>
<evidence type="ECO:0000256" key="2">
    <source>
        <dbReference type="ARBA" id="ARBA00023002"/>
    </source>
</evidence>
<evidence type="ECO:0000256" key="1">
    <source>
        <dbReference type="ARBA" id="ARBA00006484"/>
    </source>
</evidence>
<name>A0A1Y4L7C6_9FIRM</name>
<protein>
    <submittedName>
        <fullName evidence="5">Ketoacyl reductase</fullName>
    </submittedName>
</protein>
<evidence type="ECO:0000256" key="3">
    <source>
        <dbReference type="RuleBase" id="RU000363"/>
    </source>
</evidence>
<keyword evidence="4" id="KW-1133">Transmembrane helix</keyword>
<dbReference type="EMBL" id="NFKK01000008">
    <property type="protein sequence ID" value="OUP52644.1"/>
    <property type="molecule type" value="Genomic_DNA"/>
</dbReference>
<dbReference type="PIRSF" id="PIRSF000126">
    <property type="entry name" value="11-beta-HSD1"/>
    <property type="match status" value="1"/>
</dbReference>
<dbReference type="InterPro" id="IPR036291">
    <property type="entry name" value="NAD(P)-bd_dom_sf"/>
</dbReference>
<organism evidence="5 6">
    <name type="scientific">Butyricicoccus pullicaecorum</name>
    <dbReference type="NCBI Taxonomy" id="501571"/>
    <lineage>
        <taxon>Bacteria</taxon>
        <taxon>Bacillati</taxon>
        <taxon>Bacillota</taxon>
        <taxon>Clostridia</taxon>
        <taxon>Eubacteriales</taxon>
        <taxon>Butyricicoccaceae</taxon>
        <taxon>Butyricicoccus</taxon>
    </lineage>
</organism>
<dbReference type="SUPFAM" id="SSF51735">
    <property type="entry name" value="NAD(P)-binding Rossmann-fold domains"/>
    <property type="match status" value="1"/>
</dbReference>
<dbReference type="AlphaFoldDB" id="A0A1Y4L7C6"/>
<reference evidence="6" key="1">
    <citation type="submission" date="2017-04" db="EMBL/GenBank/DDBJ databases">
        <title>Function of individual gut microbiota members based on whole genome sequencing of pure cultures obtained from chicken caecum.</title>
        <authorList>
            <person name="Medvecky M."/>
            <person name="Cejkova D."/>
            <person name="Polansky O."/>
            <person name="Karasova D."/>
            <person name="Kubasova T."/>
            <person name="Cizek A."/>
            <person name="Rychlik I."/>
        </authorList>
    </citation>
    <scope>NUCLEOTIDE SEQUENCE [LARGE SCALE GENOMIC DNA]</scope>
    <source>
        <strain evidence="6">An180</strain>
    </source>
</reference>
<evidence type="ECO:0000313" key="6">
    <source>
        <dbReference type="Proteomes" id="UP000195897"/>
    </source>
</evidence>
<proteinExistence type="inferred from homology"/>
<evidence type="ECO:0000256" key="4">
    <source>
        <dbReference type="SAM" id="Phobius"/>
    </source>
</evidence>
<dbReference type="Gene3D" id="3.40.50.720">
    <property type="entry name" value="NAD(P)-binding Rossmann-like Domain"/>
    <property type="match status" value="1"/>
</dbReference>
<sequence>MKALITGASSGIGQEIARELAARGYELILVARRRDRLEALSRELTVKCRIIEADLSDAEQCKMLYCRARSEDLEIVVNNAGFGMCGSFAATSLDRDLEMIRTNIVAVHILTKLFLHDFRLKNRGYILNVASSAGFMAGPLMATYYATKSYVLRLTEAIREELRREGSAVQISVLCPGPVKTEFNDVAEVKFALPGMDAKTCAKIAVRDMLRGHAVIIPGLGMKATLAAHRLAPDWLMPRITYHIQHNKISRKRKK</sequence>
<comment type="similarity">
    <text evidence="1 3">Belongs to the short-chain dehydrogenases/reductases (SDR) family.</text>
</comment>
<dbReference type="GO" id="GO:0016491">
    <property type="term" value="F:oxidoreductase activity"/>
    <property type="evidence" value="ECO:0007669"/>
    <property type="project" value="UniProtKB-KW"/>
</dbReference>
<dbReference type="PRINTS" id="PR00080">
    <property type="entry name" value="SDRFAMILY"/>
</dbReference>
<keyword evidence="2" id="KW-0560">Oxidoreductase</keyword>
<dbReference type="InterPro" id="IPR002347">
    <property type="entry name" value="SDR_fam"/>
</dbReference>
<evidence type="ECO:0000313" key="5">
    <source>
        <dbReference type="EMBL" id="OUP52644.1"/>
    </source>
</evidence>
<gene>
    <name evidence="5" type="ORF">B5F17_08030</name>
</gene>
<keyword evidence="4" id="KW-0812">Transmembrane</keyword>
<dbReference type="GO" id="GO:0016020">
    <property type="term" value="C:membrane"/>
    <property type="evidence" value="ECO:0007669"/>
    <property type="project" value="TreeGrafter"/>
</dbReference>
<accession>A0A1Y4L7C6</accession>
<dbReference type="PANTHER" id="PTHR44196:SF2">
    <property type="entry name" value="SHORT-CHAIN DEHYDROGENASE-RELATED"/>
    <property type="match status" value="1"/>
</dbReference>
<dbReference type="Pfam" id="PF00106">
    <property type="entry name" value="adh_short"/>
    <property type="match status" value="1"/>
</dbReference>
<dbReference type="PRINTS" id="PR00081">
    <property type="entry name" value="GDHRDH"/>
</dbReference>
<keyword evidence="4" id="KW-0472">Membrane</keyword>
<dbReference type="PANTHER" id="PTHR44196">
    <property type="entry name" value="DEHYDROGENASE/REDUCTASE SDR FAMILY MEMBER 7B"/>
    <property type="match status" value="1"/>
</dbReference>
<dbReference type="Proteomes" id="UP000195897">
    <property type="component" value="Unassembled WGS sequence"/>
</dbReference>
<feature type="transmembrane region" description="Helical" evidence="4">
    <location>
        <begin position="125"/>
        <end position="146"/>
    </location>
</feature>